<comment type="caution">
    <text evidence="2">The sequence shown here is derived from an EMBL/GenBank/DDBJ whole genome shotgun (WGS) entry which is preliminary data.</text>
</comment>
<name>A0ABW5R3C6_9BACL</name>
<dbReference type="Proteomes" id="UP001597493">
    <property type="component" value="Unassembled WGS sequence"/>
</dbReference>
<sequence length="41" mass="4188">MFRIKTGSRPARFAISPNSGRGNDALGRQAGAAALTAAART</sequence>
<reference evidence="3" key="1">
    <citation type="journal article" date="2019" name="Int. J. Syst. Evol. Microbiol.">
        <title>The Global Catalogue of Microorganisms (GCM) 10K type strain sequencing project: providing services to taxonomists for standard genome sequencing and annotation.</title>
        <authorList>
            <consortium name="The Broad Institute Genomics Platform"/>
            <consortium name="The Broad Institute Genome Sequencing Center for Infectious Disease"/>
            <person name="Wu L."/>
            <person name="Ma J."/>
        </authorList>
    </citation>
    <scope>NUCLEOTIDE SEQUENCE [LARGE SCALE GENOMIC DNA]</scope>
    <source>
        <strain evidence="3">TISTR 1827</strain>
    </source>
</reference>
<evidence type="ECO:0000313" key="2">
    <source>
        <dbReference type="EMBL" id="MFD2663002.1"/>
    </source>
</evidence>
<evidence type="ECO:0000256" key="1">
    <source>
        <dbReference type="SAM" id="MobiDB-lite"/>
    </source>
</evidence>
<feature type="compositionally biased region" description="Low complexity" evidence="1">
    <location>
        <begin position="25"/>
        <end position="41"/>
    </location>
</feature>
<accession>A0ABW5R3C6</accession>
<feature type="region of interest" description="Disordered" evidence="1">
    <location>
        <begin position="1"/>
        <end position="41"/>
    </location>
</feature>
<dbReference type="EMBL" id="JBHUMY010000037">
    <property type="protein sequence ID" value="MFD2663002.1"/>
    <property type="molecule type" value="Genomic_DNA"/>
</dbReference>
<protein>
    <submittedName>
        <fullName evidence="2">Uncharacterized protein</fullName>
    </submittedName>
</protein>
<gene>
    <name evidence="2" type="ORF">ACFSW5_22350</name>
</gene>
<organism evidence="2 3">
    <name type="scientific">Paenibacillus thailandensis</name>
    <dbReference type="NCBI Taxonomy" id="393250"/>
    <lineage>
        <taxon>Bacteria</taxon>
        <taxon>Bacillati</taxon>
        <taxon>Bacillota</taxon>
        <taxon>Bacilli</taxon>
        <taxon>Bacillales</taxon>
        <taxon>Paenibacillaceae</taxon>
        <taxon>Paenibacillus</taxon>
    </lineage>
</organism>
<evidence type="ECO:0000313" key="3">
    <source>
        <dbReference type="Proteomes" id="UP001597493"/>
    </source>
</evidence>
<keyword evidence="3" id="KW-1185">Reference proteome</keyword>
<dbReference type="RefSeq" id="WP_379278216.1">
    <property type="nucleotide sequence ID" value="NZ_JBHUGT010000017.1"/>
</dbReference>
<proteinExistence type="predicted"/>